<feature type="active site" description="Nucleophile" evidence="1">
    <location>
        <position position="43"/>
    </location>
</feature>
<feature type="active site" evidence="1">
    <location>
        <position position="267"/>
    </location>
</feature>
<feature type="signal peptide" evidence="3">
    <location>
        <begin position="1"/>
        <end position="31"/>
    </location>
</feature>
<reference evidence="5 8" key="3">
    <citation type="submission" date="2016-10" db="EMBL/GenBank/DDBJ databases">
        <title>Genome sequence of Nocardia seriolae strain EM150506, isolated from Anguila japonica.</title>
        <authorList>
            <person name="Han H.-J."/>
        </authorList>
    </citation>
    <scope>NUCLEOTIDE SEQUENCE [LARGE SCALE GENOMIC DNA]</scope>
    <source>
        <strain evidence="5 8">EM150506</strain>
    </source>
</reference>
<dbReference type="Proteomes" id="UP000180166">
    <property type="component" value="Chromosome"/>
</dbReference>
<dbReference type="InterPro" id="IPR037460">
    <property type="entry name" value="SEST-like"/>
</dbReference>
<gene>
    <name evidence="5" type="ORF">NS506_06156</name>
    <name evidence="6" type="ORF">NSK11_contig00022-0001</name>
</gene>
<sequence>MGKTSGIKIFALLLGGWSAAVGSVMSAPATAQSTVKYVAMGDSSAAGPLIPTQIDAQCLRSDHNWPHLVAAAIGAQLTDVTCSSATTADFSGKQFGAVAPQYQALSSDTNLVTVAVGANDIQMGSVVPSCINPAPAPSSTATYCKNFYVVNGVDQLRARVDTFAPTFGAVLDQIHKLAPAAKVVVTGYLTYYQAGGCWPKDPVWAADADYIQSTFDYLMQTLQQQALAHNATYADIRTPSAGHGVCAAVGTEWVDGVLVDQPTFFYHPTAQGMQGAARVIAPALG</sequence>
<dbReference type="RefSeq" id="WP_081985733.1">
    <property type="nucleotide sequence ID" value="NZ_AP017900.1"/>
</dbReference>
<dbReference type="EMBL" id="CP017839">
    <property type="protein sequence ID" value="APB00192.1"/>
    <property type="molecule type" value="Genomic_DNA"/>
</dbReference>
<accession>A0A0B8NBZ0</accession>
<keyword evidence="3" id="KW-0732">Signal</keyword>
<dbReference type="InterPro" id="IPR036514">
    <property type="entry name" value="SGNH_hydro_sf"/>
</dbReference>
<evidence type="ECO:0000256" key="3">
    <source>
        <dbReference type="SAM" id="SignalP"/>
    </source>
</evidence>
<dbReference type="PANTHER" id="PTHR37981:SF1">
    <property type="entry name" value="SGNH HYDROLASE-TYPE ESTERASE DOMAIN-CONTAINING PROTEIN"/>
    <property type="match status" value="1"/>
</dbReference>
<dbReference type="InterPro" id="IPR013830">
    <property type="entry name" value="SGNH_hydro"/>
</dbReference>
<dbReference type="EMBL" id="BBYQ01000022">
    <property type="protein sequence ID" value="GAP27657.1"/>
    <property type="molecule type" value="Genomic_DNA"/>
</dbReference>
<evidence type="ECO:0000313" key="5">
    <source>
        <dbReference type="EMBL" id="APB00192.1"/>
    </source>
</evidence>
<dbReference type="PANTHER" id="PTHR37981">
    <property type="entry name" value="LIPASE 2"/>
    <property type="match status" value="1"/>
</dbReference>
<dbReference type="CDD" id="cd01823">
    <property type="entry name" value="SEST_like"/>
    <property type="match status" value="1"/>
</dbReference>
<evidence type="ECO:0000256" key="1">
    <source>
        <dbReference type="PIRSR" id="PIRSR637460-1"/>
    </source>
</evidence>
<dbReference type="GeneID" id="93376647"/>
<dbReference type="KEGG" id="nsr:NS506_06156"/>
<evidence type="ECO:0000259" key="4">
    <source>
        <dbReference type="Pfam" id="PF13472"/>
    </source>
</evidence>
<evidence type="ECO:0000313" key="7">
    <source>
        <dbReference type="Proteomes" id="UP000037179"/>
    </source>
</evidence>
<evidence type="ECO:0000313" key="8">
    <source>
        <dbReference type="Proteomes" id="UP000180166"/>
    </source>
</evidence>
<dbReference type="Pfam" id="PF13472">
    <property type="entry name" value="Lipase_GDSL_2"/>
    <property type="match status" value="1"/>
</dbReference>
<feature type="domain" description="SGNH hydrolase-type esterase" evidence="4">
    <location>
        <begin position="39"/>
        <end position="274"/>
    </location>
</feature>
<protein>
    <submittedName>
        <fullName evidence="5">Lipase</fullName>
    </submittedName>
</protein>
<dbReference type="SUPFAM" id="SSF52266">
    <property type="entry name" value="SGNH hydrolase"/>
    <property type="match status" value="1"/>
</dbReference>
<feature type="disulfide bond" evidence="2">
    <location>
        <begin position="130"/>
        <end position="144"/>
    </location>
</feature>
<proteinExistence type="predicted"/>
<feature type="chain" id="PRO_5014509463" evidence="3">
    <location>
        <begin position="32"/>
        <end position="285"/>
    </location>
</feature>
<dbReference type="GO" id="GO:0019433">
    <property type="term" value="P:triglyceride catabolic process"/>
    <property type="evidence" value="ECO:0007669"/>
    <property type="project" value="TreeGrafter"/>
</dbReference>
<dbReference type="Gene3D" id="3.40.50.1110">
    <property type="entry name" value="SGNH hydrolase"/>
    <property type="match status" value="1"/>
</dbReference>
<dbReference type="Proteomes" id="UP000037179">
    <property type="component" value="Unassembled WGS sequence"/>
</dbReference>
<organism evidence="6 7">
    <name type="scientific">Nocardia seriolae</name>
    <dbReference type="NCBI Taxonomy" id="37332"/>
    <lineage>
        <taxon>Bacteria</taxon>
        <taxon>Bacillati</taxon>
        <taxon>Actinomycetota</taxon>
        <taxon>Actinomycetes</taxon>
        <taxon>Mycobacteriales</taxon>
        <taxon>Nocardiaceae</taxon>
        <taxon>Nocardia</taxon>
    </lineage>
</organism>
<reference evidence="7" key="1">
    <citation type="submission" date="2015-07" db="EMBL/GenBank/DDBJ databases">
        <title>Nocardia seriolae U-1 whole genome shotgun sequence.</title>
        <authorList>
            <person name="Imajoh M."/>
            <person name="Fukumoto Y."/>
            <person name="Sukeda M."/>
            <person name="Yamane J."/>
            <person name="Yamasaki K."/>
            <person name="Shimizu M."/>
            <person name="Ohnishi K."/>
            <person name="Oshima S."/>
        </authorList>
    </citation>
    <scope>NUCLEOTIDE SEQUENCE [LARGE SCALE GENOMIC DNA]</scope>
    <source>
        <strain evidence="7">U-1</strain>
    </source>
</reference>
<dbReference type="GO" id="GO:0004806">
    <property type="term" value="F:triacylglycerol lipase activity"/>
    <property type="evidence" value="ECO:0007669"/>
    <property type="project" value="TreeGrafter"/>
</dbReference>
<reference evidence="6 7" key="2">
    <citation type="journal article" date="2016" name="Genome Announc.">
        <title>Draft Genome Sequence of Erythromycin- and Oxytetracycline-Sensitive Nocardia seriolae Strain U-1 (NBRC 110359).</title>
        <authorList>
            <person name="Imajoh M."/>
            <person name="Sukeda M."/>
            <person name="Shimizu M."/>
            <person name="Yamane J."/>
            <person name="Ohnishi K."/>
            <person name="Oshima S."/>
        </authorList>
    </citation>
    <scope>NUCLEOTIDE SEQUENCE [LARGE SCALE GENOMIC DNA]</scope>
    <source>
        <strain evidence="6 7">U-1</strain>
    </source>
</reference>
<dbReference type="AlphaFoldDB" id="A0A0B8NBZ0"/>
<keyword evidence="2" id="KW-1015">Disulfide bond</keyword>
<dbReference type="OrthoDB" id="5503950at2"/>
<keyword evidence="7" id="KW-1185">Reference proteome</keyword>
<evidence type="ECO:0000256" key="2">
    <source>
        <dbReference type="PIRSR" id="PIRSR637460-2"/>
    </source>
</evidence>
<name>A0A0B8NBZ0_9NOCA</name>
<feature type="disulfide bond" evidence="2">
    <location>
        <begin position="197"/>
        <end position="246"/>
    </location>
</feature>
<feature type="disulfide bond" evidence="2">
    <location>
        <begin position="58"/>
        <end position="82"/>
    </location>
</feature>
<evidence type="ECO:0000313" key="6">
    <source>
        <dbReference type="EMBL" id="GAP27657.1"/>
    </source>
</evidence>